<keyword evidence="3" id="KW-1185">Reference proteome</keyword>
<dbReference type="AlphaFoldDB" id="A0A8J6BD18"/>
<organism evidence="2 3">
    <name type="scientific">Eleutherodactylus coqui</name>
    <name type="common">Puerto Rican coqui</name>
    <dbReference type="NCBI Taxonomy" id="57060"/>
    <lineage>
        <taxon>Eukaryota</taxon>
        <taxon>Metazoa</taxon>
        <taxon>Chordata</taxon>
        <taxon>Craniata</taxon>
        <taxon>Vertebrata</taxon>
        <taxon>Euteleostomi</taxon>
        <taxon>Amphibia</taxon>
        <taxon>Batrachia</taxon>
        <taxon>Anura</taxon>
        <taxon>Neobatrachia</taxon>
        <taxon>Hyloidea</taxon>
        <taxon>Eleutherodactylidae</taxon>
        <taxon>Eleutherodactylinae</taxon>
        <taxon>Eleutherodactylus</taxon>
        <taxon>Eleutherodactylus</taxon>
    </lineage>
</organism>
<feature type="compositionally biased region" description="Polar residues" evidence="1">
    <location>
        <begin position="36"/>
        <end position="47"/>
    </location>
</feature>
<dbReference type="Proteomes" id="UP000770717">
    <property type="component" value="Unassembled WGS sequence"/>
</dbReference>
<protein>
    <submittedName>
        <fullName evidence="2">Uncharacterized protein</fullName>
    </submittedName>
</protein>
<evidence type="ECO:0000256" key="1">
    <source>
        <dbReference type="SAM" id="MobiDB-lite"/>
    </source>
</evidence>
<dbReference type="EMBL" id="WNTK01009891">
    <property type="protein sequence ID" value="KAG9462694.1"/>
    <property type="molecule type" value="Genomic_DNA"/>
</dbReference>
<feature type="region of interest" description="Disordered" evidence="1">
    <location>
        <begin position="1"/>
        <end position="52"/>
    </location>
</feature>
<proteinExistence type="predicted"/>
<evidence type="ECO:0000313" key="2">
    <source>
        <dbReference type="EMBL" id="KAG9462694.1"/>
    </source>
</evidence>
<reference evidence="2" key="1">
    <citation type="thesis" date="2020" institute="ProQuest LLC" country="789 East Eisenhower Parkway, Ann Arbor, MI, USA">
        <title>Comparative Genomics and Chromosome Evolution.</title>
        <authorList>
            <person name="Mudd A.B."/>
        </authorList>
    </citation>
    <scope>NUCLEOTIDE SEQUENCE</scope>
    <source>
        <strain evidence="2">HN-11 Male</strain>
        <tissue evidence="2">Kidney and liver</tissue>
    </source>
</reference>
<accession>A0A8J6BD18</accession>
<name>A0A8J6BD18_ELECQ</name>
<comment type="caution">
    <text evidence="2">The sequence shown here is derived from an EMBL/GenBank/DDBJ whole genome shotgun (WGS) entry which is preliminary data.</text>
</comment>
<sequence length="66" mass="6646">MVTPGRSSAAKSPLATTADVGGSAAAENPPCANRPNRVQRNTVQTVTPEPWKDGCAAAAGSHICAE</sequence>
<evidence type="ECO:0000313" key="3">
    <source>
        <dbReference type="Proteomes" id="UP000770717"/>
    </source>
</evidence>
<gene>
    <name evidence="2" type="ORF">GDO78_023295</name>
</gene>
<feature type="compositionally biased region" description="Polar residues" evidence="1">
    <location>
        <begin position="1"/>
        <end position="10"/>
    </location>
</feature>